<comment type="caution">
    <text evidence="6">The sequence shown here is derived from an EMBL/GenBank/DDBJ whole genome shotgun (WGS) entry which is preliminary data.</text>
</comment>
<evidence type="ECO:0000256" key="1">
    <source>
        <dbReference type="ARBA" id="ARBA00006717"/>
    </source>
</evidence>
<dbReference type="AlphaFoldDB" id="A0A366K8R3"/>
<dbReference type="EMBL" id="PDCG01000002">
    <property type="protein sequence ID" value="RBP98125.1"/>
    <property type="molecule type" value="Genomic_DNA"/>
</dbReference>
<reference evidence="6 7" key="1">
    <citation type="submission" date="2017-10" db="EMBL/GenBank/DDBJ databases">
        <title>Bifidobacterium xylocopum sp. nov. and Bifidobacterium aemilianum sp. nov., from the carpenter bee (Xylocopa violacea) digestive tract.</title>
        <authorList>
            <person name="Alberoni D."/>
            <person name="Baffoni L."/>
            <person name="Di Gioia D."/>
            <person name="Gaggia F."/>
            <person name="Biavati B."/>
        </authorList>
    </citation>
    <scope>NUCLEOTIDE SEQUENCE [LARGE SCALE GENOMIC DNA]</scope>
    <source>
        <strain evidence="6 7">XV10</strain>
    </source>
</reference>
<comment type="similarity">
    <text evidence="1">Belongs to the phosphoglycerate mutase family. BPG-dependent PGAM subfamily.</text>
</comment>
<feature type="site" description="Transition state stabilizer" evidence="5">
    <location>
        <position position="170"/>
    </location>
</feature>
<proteinExistence type="inferred from homology"/>
<evidence type="ECO:0000256" key="5">
    <source>
        <dbReference type="PIRSR" id="PIRSR613078-3"/>
    </source>
</evidence>
<dbReference type="CDD" id="cd07067">
    <property type="entry name" value="HP_PGM_like"/>
    <property type="match status" value="1"/>
</dbReference>
<dbReference type="InterPro" id="IPR005952">
    <property type="entry name" value="Phosphogly_mut1"/>
</dbReference>
<dbReference type="RefSeq" id="WP_113859810.1">
    <property type="nucleotide sequence ID" value="NZ_PDCG01000002.1"/>
</dbReference>
<evidence type="ECO:0000313" key="6">
    <source>
        <dbReference type="EMBL" id="RBP98125.1"/>
    </source>
</evidence>
<dbReference type="EC" id="5.4.2.11" evidence="2"/>
<name>A0A366K8R3_9BIFI</name>
<dbReference type="GO" id="GO:0006096">
    <property type="term" value="P:glycolytic process"/>
    <property type="evidence" value="ECO:0007669"/>
    <property type="project" value="UniProtKB-KW"/>
</dbReference>
<evidence type="ECO:0000256" key="3">
    <source>
        <dbReference type="ARBA" id="ARBA00023152"/>
    </source>
</evidence>
<dbReference type="Pfam" id="PF00300">
    <property type="entry name" value="His_Phos_1"/>
    <property type="match status" value="1"/>
</dbReference>
<evidence type="ECO:0000256" key="2">
    <source>
        <dbReference type="ARBA" id="ARBA00012028"/>
    </source>
</evidence>
<dbReference type="SUPFAM" id="SSF53254">
    <property type="entry name" value="Phosphoglycerate mutase-like"/>
    <property type="match status" value="1"/>
</dbReference>
<accession>A0A366K8R3</accession>
<keyword evidence="4" id="KW-0413">Isomerase</keyword>
<evidence type="ECO:0000313" key="7">
    <source>
        <dbReference type="Proteomes" id="UP000252530"/>
    </source>
</evidence>
<dbReference type="SMART" id="SM00855">
    <property type="entry name" value="PGAM"/>
    <property type="match status" value="1"/>
</dbReference>
<sequence>MGLPMDLYIMRHGESEANAMDATLRGGDDSQFTEANIAVPDRCWRLTAMGRLQAAAMGDWIRGQRQVFDTYLVSPYTRTRETAALLKLPNAQWLETRTMRERSLGEIVTIVPEEYQRDYRRNAILRREDPMYWRAPAGDSIADVADVRASAFVRWLDANADGQEVMAVAHGDFMHALMMVLEDLSDEEFMFRISNRSWEFHNCICLHYTRRDPKTGHVGATLSWVQTAWPEQDSRTGQWSTHVEAWRTFQRTKLSNEDLMEKVRAIKPHLN</sequence>
<dbReference type="GO" id="GO:0004619">
    <property type="term" value="F:phosphoglycerate mutase activity"/>
    <property type="evidence" value="ECO:0007669"/>
    <property type="project" value="UniProtKB-EC"/>
</dbReference>
<dbReference type="Gene3D" id="3.40.50.1240">
    <property type="entry name" value="Phosphoglycerate mutase-like"/>
    <property type="match status" value="1"/>
</dbReference>
<dbReference type="OrthoDB" id="5449373at2"/>
<evidence type="ECO:0000256" key="4">
    <source>
        <dbReference type="ARBA" id="ARBA00023235"/>
    </source>
</evidence>
<keyword evidence="7" id="KW-1185">Reference proteome</keyword>
<dbReference type="PANTHER" id="PTHR11931">
    <property type="entry name" value="PHOSPHOGLYCERATE MUTASE"/>
    <property type="match status" value="1"/>
</dbReference>
<gene>
    <name evidence="6" type="ORF">CRD60_02925</name>
</gene>
<dbReference type="InterPro" id="IPR029033">
    <property type="entry name" value="His_PPase_superfam"/>
</dbReference>
<dbReference type="InterPro" id="IPR013078">
    <property type="entry name" value="His_Pase_superF_clade-1"/>
</dbReference>
<protein>
    <recommendedName>
        <fullName evidence="2">phosphoglycerate mutase (2,3-diphosphoglycerate-dependent)</fullName>
        <ecNumber evidence="2">5.4.2.11</ecNumber>
    </recommendedName>
</protein>
<organism evidence="6 7">
    <name type="scientific">Bifidobacterium aemilianum</name>
    <dbReference type="NCBI Taxonomy" id="2493120"/>
    <lineage>
        <taxon>Bacteria</taxon>
        <taxon>Bacillati</taxon>
        <taxon>Actinomycetota</taxon>
        <taxon>Actinomycetes</taxon>
        <taxon>Bifidobacteriales</taxon>
        <taxon>Bifidobacteriaceae</taxon>
        <taxon>Bifidobacterium</taxon>
    </lineage>
</organism>
<dbReference type="PROSITE" id="PS00175">
    <property type="entry name" value="PG_MUTASE"/>
    <property type="match status" value="1"/>
</dbReference>
<dbReference type="InterPro" id="IPR001345">
    <property type="entry name" value="PG/BPGM_mutase_AS"/>
</dbReference>
<keyword evidence="3" id="KW-0324">Glycolysis</keyword>
<dbReference type="Proteomes" id="UP000252530">
    <property type="component" value="Unassembled WGS sequence"/>
</dbReference>